<protein>
    <submittedName>
        <fullName evidence="2">Uncharacterized protein</fullName>
    </submittedName>
</protein>
<evidence type="ECO:0000313" key="2">
    <source>
        <dbReference type="WBParaSite" id="nRc.2.0.1.t42201-RA"/>
    </source>
</evidence>
<dbReference type="WBParaSite" id="nRc.2.0.1.t42201-RA">
    <property type="protein sequence ID" value="nRc.2.0.1.t42201-RA"/>
    <property type="gene ID" value="nRc.2.0.1.g42201"/>
</dbReference>
<sequence>SLQDFYGRVKVHNAFNENYNKDLTDKVYQKARLPRQKDQDEIEEEVANVLGNLVDTVDRETGGTSWKQGCTRKCDKNCHYFEYWPLVLHCSLKMLLDLNVVNVQDLTCHFSLIRFF</sequence>
<keyword evidence="1" id="KW-1185">Reference proteome</keyword>
<reference evidence="2" key="1">
    <citation type="submission" date="2022-11" db="UniProtKB">
        <authorList>
            <consortium name="WormBaseParasite"/>
        </authorList>
    </citation>
    <scope>IDENTIFICATION</scope>
</reference>
<evidence type="ECO:0000313" key="1">
    <source>
        <dbReference type="Proteomes" id="UP000887565"/>
    </source>
</evidence>
<accession>A0A915KUP9</accession>
<name>A0A915KUP9_ROMCU</name>
<dbReference type="AlphaFoldDB" id="A0A915KUP9"/>
<dbReference type="Proteomes" id="UP000887565">
    <property type="component" value="Unplaced"/>
</dbReference>
<proteinExistence type="predicted"/>
<organism evidence="1 2">
    <name type="scientific">Romanomermis culicivorax</name>
    <name type="common">Nematode worm</name>
    <dbReference type="NCBI Taxonomy" id="13658"/>
    <lineage>
        <taxon>Eukaryota</taxon>
        <taxon>Metazoa</taxon>
        <taxon>Ecdysozoa</taxon>
        <taxon>Nematoda</taxon>
        <taxon>Enoplea</taxon>
        <taxon>Dorylaimia</taxon>
        <taxon>Mermithida</taxon>
        <taxon>Mermithoidea</taxon>
        <taxon>Mermithidae</taxon>
        <taxon>Romanomermis</taxon>
    </lineage>
</organism>